<reference evidence="2" key="1">
    <citation type="journal article" date="2023" name="Mol. Phylogenet. Evol.">
        <title>Genome-scale phylogeny and comparative genomics of the fungal order Sordariales.</title>
        <authorList>
            <person name="Hensen N."/>
            <person name="Bonometti L."/>
            <person name="Westerberg I."/>
            <person name="Brannstrom I.O."/>
            <person name="Guillou S."/>
            <person name="Cros-Aarteil S."/>
            <person name="Calhoun S."/>
            <person name="Haridas S."/>
            <person name="Kuo A."/>
            <person name="Mondo S."/>
            <person name="Pangilinan J."/>
            <person name="Riley R."/>
            <person name="LaButti K."/>
            <person name="Andreopoulos B."/>
            <person name="Lipzen A."/>
            <person name="Chen C."/>
            <person name="Yan M."/>
            <person name="Daum C."/>
            <person name="Ng V."/>
            <person name="Clum A."/>
            <person name="Steindorff A."/>
            <person name="Ohm R.A."/>
            <person name="Martin F."/>
            <person name="Silar P."/>
            <person name="Natvig D.O."/>
            <person name="Lalanne C."/>
            <person name="Gautier V."/>
            <person name="Ament-Velasquez S.L."/>
            <person name="Kruys A."/>
            <person name="Hutchinson M.I."/>
            <person name="Powell A.J."/>
            <person name="Barry K."/>
            <person name="Miller A.N."/>
            <person name="Grigoriev I.V."/>
            <person name="Debuchy R."/>
            <person name="Gladieux P."/>
            <person name="Hiltunen Thoren M."/>
            <person name="Johannesson H."/>
        </authorList>
    </citation>
    <scope>NUCLEOTIDE SEQUENCE</scope>
    <source>
        <strain evidence="2">SMH4131-1</strain>
    </source>
</reference>
<feature type="compositionally biased region" description="Polar residues" evidence="1">
    <location>
        <begin position="1066"/>
        <end position="1091"/>
    </location>
</feature>
<organism evidence="2 3">
    <name type="scientific">Cercophora scortea</name>
    <dbReference type="NCBI Taxonomy" id="314031"/>
    <lineage>
        <taxon>Eukaryota</taxon>
        <taxon>Fungi</taxon>
        <taxon>Dikarya</taxon>
        <taxon>Ascomycota</taxon>
        <taxon>Pezizomycotina</taxon>
        <taxon>Sordariomycetes</taxon>
        <taxon>Sordariomycetidae</taxon>
        <taxon>Sordariales</taxon>
        <taxon>Lasiosphaeriaceae</taxon>
        <taxon>Cercophora</taxon>
    </lineage>
</organism>
<feature type="compositionally biased region" description="Basic and acidic residues" evidence="1">
    <location>
        <begin position="791"/>
        <end position="809"/>
    </location>
</feature>
<feature type="compositionally biased region" description="Low complexity" evidence="1">
    <location>
        <begin position="1151"/>
        <end position="1172"/>
    </location>
</feature>
<feature type="region of interest" description="Disordered" evidence="1">
    <location>
        <begin position="1"/>
        <end position="74"/>
    </location>
</feature>
<feature type="region of interest" description="Disordered" evidence="1">
    <location>
        <begin position="430"/>
        <end position="485"/>
    </location>
</feature>
<feature type="compositionally biased region" description="Low complexity" evidence="1">
    <location>
        <begin position="303"/>
        <end position="328"/>
    </location>
</feature>
<dbReference type="Proteomes" id="UP001286456">
    <property type="component" value="Unassembled WGS sequence"/>
</dbReference>
<sequence length="1651" mass="178894">MSRQARLNGQVRYPGPAGLHDRTLPRLRPPPLRTPDLRPRQARALFRAPESFKTYRMDPTNNHIGRPSSPPVMSKAETEIKKFGHRDKDCRAGAPVVAETSLLDRNHYTTLHPEEMPEVQEVLNALDKSKDLDSAVVGDLIREVLESFRARETPEVGASPSKQPSRAADKGKKEDREPRPKTPPGQRFKLPVSEIEKNIAESRSHAFDSSLHASTQAELDGSIDLPERPLEAAQGEGNQVEELEAQEQDEHSAPPPHTGPEDLADASLLLGLSTRLSEATTLSQSHSSTYFQHSLTSGPTSEQTQSLSPPTQAQQPPAQSSQPGSRPSPLHPTTAHQQSQQQQSSSLQQPLPEDQANPEHTRPSRAMFSKIKEVAHKRLRLRSQGDREAKEDSELEADFNEFNDLFFESQNQNSQQPFQASQQNIVPSVRPPVLASHPSLLPQPHSAASVRQSQSSGPAMDTKKQETEMASSRGLPIQASEHAASRVTAGLRMPTGHTSEHAASRVTIGLRVPTGHPGHYSSAMKTAPEEAEEDLAENQSGHEGSNNPDGRENPDGQESPEGQEDPDGEENPKGQEDPDGHDNQSGGQNNQNGWNGNNLNPNDPEGPDDSDVSSSESDASSSESDLASTGWDAAVGNLNAGMSINPAGFQSIIHTRTPARGITEQVQVRLFKQTRYRPNGTIRDVRYFKPVRHGGHTSTSHQPGHGPHMTPANLERRENNMNRYMNGDNGDDEDVPFAEHIEHAAETTENGEQVENTEHTENTEHVENVENVNQEDAKLQESTQHPPSHHHPGETQPEGREPHAPRDATLHPPAVHPGASRHNIPRHHRTSSSPAVVADWQGPVTSPAEYASIMIGFEYPLTQATGTPGPSTAQASPHHGHPPNPDNLAAVSSSNPFGHMQQIPAQQVPDSSTLVSEAQGPDVAFYNQVPGPQQFIPGLNIIQPAPAPAPVMSETTGEFDSNYWMEGDDNDVYPGECEYSTNPASVEAWAGMVNDESTSGPPIDPFTNEPMDVGHDMQGLPPIAAQHSRHTSSEFRGSSPSVVGGSEHNQQPGDGFPPPSRVMGNMNPQGQPPQRGNMPPTSFNPHQQGQDQRGHLMPPQFGGGWQGQALHGHMPPAPGFVPNTQNNQYQQPGQIQPPPFTRQALPDQFAQGQPPQVVPQQQEQPQHGGQMQPPNPAQRIPLDQYIEPRPVHLLPNPLGQYPTGYMQPRPPHLIRDPQGRLVQGQPPHVIPGPHPRDQQPQPGHMQQQQQQPPQYPPRLPLPEHRLQEEAHLQRLREEHYERQGLAHRADGLGMRLQIPNAPGRAAAQEQQQQHEGGQAPFPPPPPPHHPTQGPPLPAHQRGPGPRIYHHYQLEQYPDHHRRSRPDHGNQRPVPGQTPGLERVHAQEGASSAQAVGVVMQPTVDAQNSASNPAPVAPAAAVEESIPDVAAQNIAPSNEAATTSAAPTRPPPPSSPAPSNTPTAANDASESCVEAKASNAAPAKPGRKQASKINEETSQADTSEVVASSTVLNENIASTPAPSTPEQKKKKTGTDTGNAELLDTPRPKTAISPGKAKLPYNSKIAEYYCCRQRKPSSESHELERDCVFCKTARVDTSSGNGFGFGNAANPGSSTSTYFGRRGRPVAGYQRGGMAAYPNPSGAECDSADQAGK</sequence>
<feature type="compositionally biased region" description="Low complexity" evidence="1">
    <location>
        <begin position="1238"/>
        <end position="1252"/>
    </location>
</feature>
<feature type="compositionally biased region" description="Low complexity" evidence="1">
    <location>
        <begin position="1407"/>
        <end position="1423"/>
    </location>
</feature>
<feature type="compositionally biased region" description="Low complexity" evidence="1">
    <location>
        <begin position="1122"/>
        <end position="1134"/>
    </location>
</feature>
<feature type="region of interest" description="Disordered" evidence="1">
    <location>
        <begin position="1598"/>
        <end position="1651"/>
    </location>
</feature>
<name>A0AAE0MHU5_9PEZI</name>
<feature type="compositionally biased region" description="Low complexity" evidence="1">
    <location>
        <begin position="583"/>
        <end position="603"/>
    </location>
</feature>
<feature type="compositionally biased region" description="Polar residues" evidence="1">
    <location>
        <begin position="903"/>
        <end position="916"/>
    </location>
</feature>
<feature type="compositionally biased region" description="Basic and acidic residues" evidence="1">
    <location>
        <begin position="570"/>
        <end position="582"/>
    </location>
</feature>
<feature type="region of interest" description="Disordered" evidence="1">
    <location>
        <begin position="864"/>
        <end position="916"/>
    </location>
</feature>
<feature type="compositionally biased region" description="Basic and acidic residues" evidence="1">
    <location>
        <begin position="167"/>
        <end position="180"/>
    </location>
</feature>
<evidence type="ECO:0000256" key="1">
    <source>
        <dbReference type="SAM" id="MobiDB-lite"/>
    </source>
</evidence>
<feature type="compositionally biased region" description="Basic and acidic residues" evidence="1">
    <location>
        <begin position="383"/>
        <end position="392"/>
    </location>
</feature>
<feature type="region of interest" description="Disordered" evidence="1">
    <location>
        <begin position="745"/>
        <end position="840"/>
    </location>
</feature>
<feature type="compositionally biased region" description="Basic and acidic residues" evidence="1">
    <location>
        <begin position="756"/>
        <end position="768"/>
    </location>
</feature>
<feature type="region of interest" description="Disordered" evidence="1">
    <location>
        <begin position="147"/>
        <end position="394"/>
    </location>
</feature>
<feature type="compositionally biased region" description="Polar residues" evidence="1">
    <location>
        <begin position="864"/>
        <end position="875"/>
    </location>
</feature>
<comment type="caution">
    <text evidence="2">The sequence shown here is derived from an EMBL/GenBank/DDBJ whole genome shotgun (WGS) entry which is preliminary data.</text>
</comment>
<feature type="compositionally biased region" description="Low complexity" evidence="1">
    <location>
        <begin position="1305"/>
        <end position="1319"/>
    </location>
</feature>
<feature type="compositionally biased region" description="Polar residues" evidence="1">
    <location>
        <begin position="1495"/>
        <end position="1524"/>
    </location>
</feature>
<feature type="compositionally biased region" description="Basic and acidic residues" evidence="1">
    <location>
        <begin position="194"/>
        <end position="206"/>
    </location>
</feature>
<feature type="compositionally biased region" description="Low complexity" evidence="1">
    <location>
        <begin position="612"/>
        <end position="627"/>
    </location>
</feature>
<feature type="compositionally biased region" description="Polar residues" evidence="1">
    <location>
        <begin position="274"/>
        <end position="302"/>
    </location>
</feature>
<keyword evidence="3" id="KW-1185">Reference proteome</keyword>
<feature type="compositionally biased region" description="Low complexity" evidence="1">
    <location>
        <begin position="337"/>
        <end position="352"/>
    </location>
</feature>
<feature type="compositionally biased region" description="Pro residues" evidence="1">
    <location>
        <begin position="1320"/>
        <end position="1337"/>
    </location>
</feature>
<evidence type="ECO:0000313" key="2">
    <source>
        <dbReference type="EMBL" id="KAK3332238.1"/>
    </source>
</evidence>
<feature type="region of interest" description="Disordered" evidence="1">
    <location>
        <begin position="994"/>
        <end position="1261"/>
    </location>
</feature>
<proteinExistence type="predicted"/>
<reference evidence="2" key="2">
    <citation type="submission" date="2023-06" db="EMBL/GenBank/DDBJ databases">
        <authorList>
            <consortium name="Lawrence Berkeley National Laboratory"/>
            <person name="Haridas S."/>
            <person name="Hensen N."/>
            <person name="Bonometti L."/>
            <person name="Westerberg I."/>
            <person name="Brannstrom I.O."/>
            <person name="Guillou S."/>
            <person name="Cros-Aarteil S."/>
            <person name="Calhoun S."/>
            <person name="Kuo A."/>
            <person name="Mondo S."/>
            <person name="Pangilinan J."/>
            <person name="Riley R."/>
            <person name="Labutti K."/>
            <person name="Andreopoulos B."/>
            <person name="Lipzen A."/>
            <person name="Chen C."/>
            <person name="Yanf M."/>
            <person name="Daum C."/>
            <person name="Ng V."/>
            <person name="Clum A."/>
            <person name="Steindorff A."/>
            <person name="Ohm R."/>
            <person name="Martin F."/>
            <person name="Silar P."/>
            <person name="Natvig D."/>
            <person name="Lalanne C."/>
            <person name="Gautier V."/>
            <person name="Ament-Velasquez S.L."/>
            <person name="Kruys A."/>
            <person name="Hutchinson M.I."/>
            <person name="Powell A.J."/>
            <person name="Barry K."/>
            <person name="Miller A.N."/>
            <person name="Grigoriev I.V."/>
            <person name="Debuchy R."/>
            <person name="Gladieux P."/>
            <person name="Thoren M.H."/>
            <person name="Johannesson H."/>
        </authorList>
    </citation>
    <scope>NUCLEOTIDE SEQUENCE</scope>
    <source>
        <strain evidence="2">SMH4131-1</strain>
    </source>
</reference>
<feature type="compositionally biased region" description="Polar residues" evidence="1">
    <location>
        <begin position="537"/>
        <end position="548"/>
    </location>
</feature>
<feature type="region of interest" description="Disordered" evidence="1">
    <location>
        <begin position="511"/>
        <end position="627"/>
    </location>
</feature>
<protein>
    <submittedName>
        <fullName evidence="2">Uncharacterized protein</fullName>
    </submittedName>
</protein>
<feature type="compositionally biased region" description="Polar residues" evidence="1">
    <location>
        <begin position="1034"/>
        <end position="1052"/>
    </location>
</feature>
<accession>A0AAE0MHU5</accession>
<gene>
    <name evidence="2" type="ORF">B0T19DRAFT_456866</name>
</gene>
<feature type="region of interest" description="Disordered" evidence="1">
    <location>
        <begin position="1302"/>
        <end position="1555"/>
    </location>
</feature>
<dbReference type="EMBL" id="JAUEPO010000002">
    <property type="protein sequence ID" value="KAK3332238.1"/>
    <property type="molecule type" value="Genomic_DNA"/>
</dbReference>
<evidence type="ECO:0000313" key="3">
    <source>
        <dbReference type="Proteomes" id="UP001286456"/>
    </source>
</evidence>